<gene>
    <name evidence="2" type="ORF">FGO68_gene10455</name>
</gene>
<sequence>MLKGALTLSQSIGFQPANDLLQSTPLNFNRLDDILLIPIANDLRPSQVERGLIMTIVETEQLDQKPLQRMKPVSIFSDDTQDKQVKKVDAAVVMAGAGSGKNVPPKLSPKAKDKIGRSERISKVQEESKLDYQPHDLLSIYLKNTFSTKNPGNSMKLKIPTRGDLSKSEIGSIYKSEISARIKSNRNHARKLSMSVLEDQNTKGSTNLKSSIVHPDIQNSQANLIKVAAKDPKKSMHMRNQASSVIYLRKMRLNMIPS</sequence>
<evidence type="ECO:0000256" key="1">
    <source>
        <dbReference type="SAM" id="MobiDB-lite"/>
    </source>
</evidence>
<feature type="region of interest" description="Disordered" evidence="1">
    <location>
        <begin position="99"/>
        <end position="118"/>
    </location>
</feature>
<proteinExistence type="predicted"/>
<accession>A0A8J8NHU0</accession>
<keyword evidence="3" id="KW-1185">Reference proteome</keyword>
<evidence type="ECO:0000313" key="3">
    <source>
        <dbReference type="Proteomes" id="UP000785679"/>
    </source>
</evidence>
<reference evidence="2" key="1">
    <citation type="submission" date="2019-06" db="EMBL/GenBank/DDBJ databases">
        <authorList>
            <person name="Zheng W."/>
        </authorList>
    </citation>
    <scope>NUCLEOTIDE SEQUENCE</scope>
    <source>
        <strain evidence="2">QDHG01</strain>
    </source>
</reference>
<organism evidence="2 3">
    <name type="scientific">Halteria grandinella</name>
    <dbReference type="NCBI Taxonomy" id="5974"/>
    <lineage>
        <taxon>Eukaryota</taxon>
        <taxon>Sar</taxon>
        <taxon>Alveolata</taxon>
        <taxon>Ciliophora</taxon>
        <taxon>Intramacronucleata</taxon>
        <taxon>Spirotrichea</taxon>
        <taxon>Stichotrichia</taxon>
        <taxon>Sporadotrichida</taxon>
        <taxon>Halteriidae</taxon>
        <taxon>Halteria</taxon>
    </lineage>
</organism>
<dbReference type="AlphaFoldDB" id="A0A8J8NHU0"/>
<protein>
    <submittedName>
        <fullName evidence="2">Uncharacterized protein</fullName>
    </submittedName>
</protein>
<dbReference type="EMBL" id="RRYP01016538">
    <property type="protein sequence ID" value="TNV74969.1"/>
    <property type="molecule type" value="Genomic_DNA"/>
</dbReference>
<evidence type="ECO:0000313" key="2">
    <source>
        <dbReference type="EMBL" id="TNV74969.1"/>
    </source>
</evidence>
<comment type="caution">
    <text evidence="2">The sequence shown here is derived from an EMBL/GenBank/DDBJ whole genome shotgun (WGS) entry which is preliminary data.</text>
</comment>
<dbReference type="Proteomes" id="UP000785679">
    <property type="component" value="Unassembled WGS sequence"/>
</dbReference>
<name>A0A8J8NHU0_HALGN</name>